<reference evidence="1 2" key="1">
    <citation type="journal article" date="2014" name="Genome Announc.">
        <title>Complete Genome Sequence of the Model Rhizosphere Strain Azospirillum brasilense Az39, Successfully Applied in Agriculture.</title>
        <authorList>
            <person name="Rivera D."/>
            <person name="Revale S."/>
            <person name="Molina R."/>
            <person name="Gualpa J."/>
            <person name="Puente M."/>
            <person name="Maroniche G."/>
            <person name="Paris G."/>
            <person name="Baker D."/>
            <person name="Clavijo B."/>
            <person name="McLay K."/>
            <person name="Spaepen S."/>
            <person name="Perticari A."/>
            <person name="Vazquez M."/>
            <person name="Wisniewski-Dye F."/>
            <person name="Watkins C."/>
            <person name="Martinez-Abarca F."/>
            <person name="Vanderleyden J."/>
            <person name="Cassan F."/>
        </authorList>
    </citation>
    <scope>NUCLEOTIDE SEQUENCE [LARGE SCALE GENOMIC DNA]</scope>
    <source>
        <strain evidence="1 2">Az39</strain>
    </source>
</reference>
<protein>
    <submittedName>
        <fullName evidence="1">Uncharacterized protein</fullName>
    </submittedName>
</protein>
<sequence length="110" mass="11588">MTEEPSRPTPTTRGLPASRGPTVWLVSGALNVTDTSLPAALHKLADHAQLCAAGFATANIAGVILHGRLKLAWSITLPTDETLPTLVDSPNPDANYRLLTITVTQYASDA</sequence>
<name>A0A060DP56_9PROT</name>
<evidence type="ECO:0000313" key="1">
    <source>
        <dbReference type="EMBL" id="AIB12893.1"/>
    </source>
</evidence>
<organism evidence="1 2">
    <name type="scientific">Azospirillum argentinense</name>
    <dbReference type="NCBI Taxonomy" id="2970906"/>
    <lineage>
        <taxon>Bacteria</taxon>
        <taxon>Pseudomonadati</taxon>
        <taxon>Pseudomonadota</taxon>
        <taxon>Alphaproteobacteria</taxon>
        <taxon>Rhodospirillales</taxon>
        <taxon>Azospirillaceae</taxon>
        <taxon>Azospirillum</taxon>
    </lineage>
</organism>
<dbReference type="Proteomes" id="UP000027186">
    <property type="component" value="Chromosome"/>
</dbReference>
<evidence type="ECO:0000313" key="2">
    <source>
        <dbReference type="Proteomes" id="UP000027186"/>
    </source>
</evidence>
<dbReference type="EMBL" id="CP007793">
    <property type="protein sequence ID" value="AIB12893.1"/>
    <property type="molecule type" value="Genomic_DNA"/>
</dbReference>
<dbReference type="AlphaFoldDB" id="A0A060DP56"/>
<dbReference type="RefSeq" id="WP_038529873.1">
    <property type="nucleotide sequence ID" value="NZ_CP007793.1"/>
</dbReference>
<gene>
    <name evidence="1" type="ORF">ABAZ39_13020</name>
</gene>
<dbReference type="KEGG" id="abq:ABAZ39_13020"/>
<accession>A0A060DP56</accession>
<proteinExistence type="predicted"/>